<gene>
    <name evidence="3" type="ORF">HINF_LOCUS42075</name>
    <name evidence="2" type="ORF">HINF_LOCUS44106</name>
    <name evidence="4" type="ORF">HINF_LOCUS66104</name>
    <name evidence="1" type="ORF">HINF_LOCUS7938</name>
</gene>
<proteinExistence type="predicted"/>
<dbReference type="Proteomes" id="UP001642409">
    <property type="component" value="Unassembled WGS sequence"/>
</dbReference>
<keyword evidence="5" id="KW-1185">Reference proteome</keyword>
<dbReference type="EMBL" id="CATOUU010000198">
    <property type="protein sequence ID" value="CAI9920293.1"/>
    <property type="molecule type" value="Genomic_DNA"/>
</dbReference>
<sequence length="123" mass="14818">MKNTVQCYVRGCENKIKVKCNWRSWKISGELSQITFEKQLNLEINNKQIIQDAQRRQQIIQKKVLGQRKTQNWCYIRSKSSLSVRQEKKEKSSETKNVGLEKMYENAKEDTQKIYEKQKQWMQ</sequence>
<evidence type="ECO:0000313" key="5">
    <source>
        <dbReference type="Proteomes" id="UP001642409"/>
    </source>
</evidence>
<evidence type="ECO:0000313" key="1">
    <source>
        <dbReference type="EMBL" id="CAI9920293.1"/>
    </source>
</evidence>
<dbReference type="EMBL" id="CATOUU010000873">
    <property type="protein sequence ID" value="CAI9956461.1"/>
    <property type="molecule type" value="Genomic_DNA"/>
</dbReference>
<dbReference type="EMBL" id="CAXDID020000441">
    <property type="protein sequence ID" value="CAL6092100.1"/>
    <property type="molecule type" value="Genomic_DNA"/>
</dbReference>
<protein>
    <submittedName>
        <fullName evidence="3">Hypothetical_protein</fullName>
    </submittedName>
</protein>
<reference evidence="2" key="1">
    <citation type="submission" date="2023-06" db="EMBL/GenBank/DDBJ databases">
        <authorList>
            <person name="Kurt Z."/>
        </authorList>
    </citation>
    <scope>NUCLEOTIDE SEQUENCE</scope>
</reference>
<reference evidence="3 5" key="2">
    <citation type="submission" date="2024-07" db="EMBL/GenBank/DDBJ databases">
        <authorList>
            <person name="Akdeniz Z."/>
        </authorList>
    </citation>
    <scope>NUCLEOTIDE SEQUENCE [LARGE SCALE GENOMIC DNA]</scope>
</reference>
<evidence type="ECO:0000313" key="3">
    <source>
        <dbReference type="EMBL" id="CAL6047159.1"/>
    </source>
</evidence>
<evidence type="ECO:0000313" key="4">
    <source>
        <dbReference type="EMBL" id="CAL6092100.1"/>
    </source>
</evidence>
<dbReference type="EMBL" id="CAXDID020000170">
    <property type="protein sequence ID" value="CAL6047159.1"/>
    <property type="molecule type" value="Genomic_DNA"/>
</dbReference>
<accession>A0AA86QCB7</accession>
<evidence type="ECO:0000313" key="2">
    <source>
        <dbReference type="EMBL" id="CAI9956461.1"/>
    </source>
</evidence>
<dbReference type="AlphaFoldDB" id="A0AA86QCB7"/>
<comment type="caution">
    <text evidence="2">The sequence shown here is derived from an EMBL/GenBank/DDBJ whole genome shotgun (WGS) entry which is preliminary data.</text>
</comment>
<organism evidence="2">
    <name type="scientific">Hexamita inflata</name>
    <dbReference type="NCBI Taxonomy" id="28002"/>
    <lineage>
        <taxon>Eukaryota</taxon>
        <taxon>Metamonada</taxon>
        <taxon>Diplomonadida</taxon>
        <taxon>Hexamitidae</taxon>
        <taxon>Hexamitinae</taxon>
        <taxon>Hexamita</taxon>
    </lineage>
</organism>
<name>A0AA86QCB7_9EUKA</name>